<evidence type="ECO:0000256" key="1">
    <source>
        <dbReference type="ARBA" id="ARBA00022603"/>
    </source>
</evidence>
<dbReference type="SUPFAM" id="SSF53335">
    <property type="entry name" value="S-adenosyl-L-methionine-dependent methyltransferases"/>
    <property type="match status" value="1"/>
</dbReference>
<dbReference type="PANTHER" id="PTHR43542">
    <property type="entry name" value="METHYLTRANSFERASE"/>
    <property type="match status" value="1"/>
</dbReference>
<dbReference type="InterPro" id="IPR029063">
    <property type="entry name" value="SAM-dependent_MTases_sf"/>
</dbReference>
<dbReference type="EMBL" id="JAGQLI010000015">
    <property type="protein sequence ID" value="MCA9378841.1"/>
    <property type="molecule type" value="Genomic_DNA"/>
</dbReference>
<reference evidence="3" key="2">
    <citation type="journal article" date="2021" name="Microbiome">
        <title>Successional dynamics and alternative stable states in a saline activated sludge microbial community over 9 years.</title>
        <authorList>
            <person name="Wang Y."/>
            <person name="Ye J."/>
            <person name="Ju F."/>
            <person name="Liu L."/>
            <person name="Boyd J.A."/>
            <person name="Deng Y."/>
            <person name="Parks D.H."/>
            <person name="Jiang X."/>
            <person name="Yin X."/>
            <person name="Woodcroft B.J."/>
            <person name="Tyson G.W."/>
            <person name="Hugenholtz P."/>
            <person name="Polz M.F."/>
            <person name="Zhang T."/>
        </authorList>
    </citation>
    <scope>NUCLEOTIDE SEQUENCE</scope>
    <source>
        <strain evidence="3">HKST-UBA12</strain>
    </source>
</reference>
<protein>
    <submittedName>
        <fullName evidence="3">RsmD family RNA methyltransferase</fullName>
    </submittedName>
</protein>
<dbReference type="GO" id="GO:0008168">
    <property type="term" value="F:methyltransferase activity"/>
    <property type="evidence" value="ECO:0007669"/>
    <property type="project" value="UniProtKB-KW"/>
</dbReference>
<sequence length="184" mass="20933">MPNGPRVKILGGSKRGRFIETPSWALPASEITRQYIFEKLGNTTKKSRVVDLYAGGGTYGIESLSRGAQRAIFVDYEIEAKQIIQKNLHSMGFSTRAWEVQSKHVRDFIQTCREKFDIIFIDPPYPSTNNPALATTHRLLDENGIIILRHRRGNPNPTIGNYLKLLHTKTIDGHEILFLNRTQD</sequence>
<name>A0A955KZV2_9BACT</name>
<dbReference type="PANTHER" id="PTHR43542:SF1">
    <property type="entry name" value="METHYLTRANSFERASE"/>
    <property type="match status" value="1"/>
</dbReference>
<dbReference type="Proteomes" id="UP000760819">
    <property type="component" value="Unassembled WGS sequence"/>
</dbReference>
<dbReference type="Pfam" id="PF03602">
    <property type="entry name" value="Cons_hypoth95"/>
    <property type="match status" value="1"/>
</dbReference>
<dbReference type="PROSITE" id="PS00092">
    <property type="entry name" value="N6_MTASE"/>
    <property type="match status" value="1"/>
</dbReference>
<proteinExistence type="predicted"/>
<evidence type="ECO:0000256" key="2">
    <source>
        <dbReference type="ARBA" id="ARBA00022679"/>
    </source>
</evidence>
<dbReference type="Gene3D" id="3.40.50.150">
    <property type="entry name" value="Vaccinia Virus protein VP39"/>
    <property type="match status" value="1"/>
</dbReference>
<reference evidence="3" key="1">
    <citation type="submission" date="2020-04" db="EMBL/GenBank/DDBJ databases">
        <authorList>
            <person name="Zhang T."/>
        </authorList>
    </citation>
    <scope>NUCLEOTIDE SEQUENCE</scope>
    <source>
        <strain evidence="3">HKST-UBA12</strain>
    </source>
</reference>
<comment type="caution">
    <text evidence="3">The sequence shown here is derived from an EMBL/GenBank/DDBJ whole genome shotgun (WGS) entry which is preliminary data.</text>
</comment>
<dbReference type="AlphaFoldDB" id="A0A955KZV2"/>
<dbReference type="GO" id="GO:0031167">
    <property type="term" value="P:rRNA methylation"/>
    <property type="evidence" value="ECO:0007669"/>
    <property type="project" value="InterPro"/>
</dbReference>
<dbReference type="InterPro" id="IPR004398">
    <property type="entry name" value="RNA_MeTrfase_RsmD"/>
</dbReference>
<organism evidence="3 4">
    <name type="scientific">Candidatus Dojkabacteria bacterium</name>
    <dbReference type="NCBI Taxonomy" id="2099670"/>
    <lineage>
        <taxon>Bacteria</taxon>
        <taxon>Candidatus Dojkabacteria</taxon>
    </lineage>
</organism>
<keyword evidence="2" id="KW-0808">Transferase</keyword>
<dbReference type="InterPro" id="IPR002052">
    <property type="entry name" value="DNA_methylase_N6_adenine_CS"/>
</dbReference>
<gene>
    <name evidence="3" type="ORF">KC640_00275</name>
</gene>
<evidence type="ECO:0000313" key="4">
    <source>
        <dbReference type="Proteomes" id="UP000760819"/>
    </source>
</evidence>
<dbReference type="PIRSF" id="PIRSF004553">
    <property type="entry name" value="CHP00095"/>
    <property type="match status" value="1"/>
</dbReference>
<evidence type="ECO:0000313" key="3">
    <source>
        <dbReference type="EMBL" id="MCA9378841.1"/>
    </source>
</evidence>
<dbReference type="CDD" id="cd02440">
    <property type="entry name" value="AdoMet_MTases"/>
    <property type="match status" value="1"/>
</dbReference>
<accession>A0A955KZV2</accession>
<dbReference type="GO" id="GO:0003676">
    <property type="term" value="F:nucleic acid binding"/>
    <property type="evidence" value="ECO:0007669"/>
    <property type="project" value="InterPro"/>
</dbReference>
<keyword evidence="1 3" id="KW-0489">Methyltransferase</keyword>